<feature type="chain" id="PRO_5012554425" evidence="1">
    <location>
        <begin position="33"/>
        <end position="328"/>
    </location>
</feature>
<organism evidence="2 3">
    <name type="scientific">Tistlia consotensis USBA 355</name>
    <dbReference type="NCBI Taxonomy" id="560819"/>
    <lineage>
        <taxon>Bacteria</taxon>
        <taxon>Pseudomonadati</taxon>
        <taxon>Pseudomonadota</taxon>
        <taxon>Alphaproteobacteria</taxon>
        <taxon>Rhodospirillales</taxon>
        <taxon>Rhodovibrionaceae</taxon>
        <taxon>Tistlia</taxon>
    </lineage>
</organism>
<dbReference type="PROSITE" id="PS51257">
    <property type="entry name" value="PROKAR_LIPOPROTEIN"/>
    <property type="match status" value="1"/>
</dbReference>
<dbReference type="Proteomes" id="UP000192917">
    <property type="component" value="Unassembled WGS sequence"/>
</dbReference>
<proteinExistence type="predicted"/>
<dbReference type="AlphaFoldDB" id="A0A1Y6BS29"/>
<gene>
    <name evidence="2" type="ORF">SAMN05428998_1095</name>
</gene>
<name>A0A1Y6BS29_9PROT</name>
<feature type="signal peptide" evidence="1">
    <location>
        <begin position="1"/>
        <end position="32"/>
    </location>
</feature>
<keyword evidence="3" id="KW-1185">Reference proteome</keyword>
<dbReference type="RefSeq" id="WP_085123075.1">
    <property type="nucleotide sequence ID" value="NZ_FWZX01000009.1"/>
</dbReference>
<keyword evidence="1" id="KW-0732">Signal</keyword>
<accession>A0A1Y6BS29</accession>
<evidence type="ECO:0000313" key="3">
    <source>
        <dbReference type="Proteomes" id="UP000192917"/>
    </source>
</evidence>
<protein>
    <submittedName>
        <fullName evidence="2">Uncharacterized protein</fullName>
    </submittedName>
</protein>
<dbReference type="EMBL" id="FWZX01000009">
    <property type="protein sequence ID" value="SMF26441.1"/>
    <property type="molecule type" value="Genomic_DNA"/>
</dbReference>
<evidence type="ECO:0000313" key="2">
    <source>
        <dbReference type="EMBL" id="SMF26441.1"/>
    </source>
</evidence>
<reference evidence="2 3" key="1">
    <citation type="submission" date="2017-04" db="EMBL/GenBank/DDBJ databases">
        <authorList>
            <person name="Afonso C.L."/>
            <person name="Miller P.J."/>
            <person name="Scott M.A."/>
            <person name="Spackman E."/>
            <person name="Goraichik I."/>
            <person name="Dimitrov K.M."/>
            <person name="Suarez D.L."/>
            <person name="Swayne D.E."/>
        </authorList>
    </citation>
    <scope>NUCLEOTIDE SEQUENCE [LARGE SCALE GENOMIC DNA]</scope>
    <source>
        <strain evidence="2 3">USBA 355</strain>
    </source>
</reference>
<sequence length="328" mass="35502">MLKLSMPRSTGGLLGLSSALLLAVSACTPGRAQEQASPDMSAAIQKMQSLDGWRGYLDVHKAVDKPRELAGGPVTIKLTQDAGGVFVGLPDHRRRDPIVFGPADMPRHYAGTPGITGAPPPMWQAAAGGGQETKPLTPFGDKHIVLPDGKLTIEAVDATATDAATTDDKVMFHASWKDKAGNTYEVKCCAKLAAHGLEYPTFGGVATNVILHGNSGIGTPLMPTEFTYFAFWGFGEVDMNGKTLDKPRLIHGMLTEYVRGQDYKLANDEGVTPQRLQFHLMVPPFKPDMEHGVFAHAPVHTGFKLPNGKEMPFWHVMFETLDFQSHRG</sequence>
<dbReference type="STRING" id="560819.SAMN05428998_1095"/>
<evidence type="ECO:0000256" key="1">
    <source>
        <dbReference type="SAM" id="SignalP"/>
    </source>
</evidence>